<dbReference type="AlphaFoldDB" id="A0A517N2V6"/>
<evidence type="ECO:0000313" key="3">
    <source>
        <dbReference type="Proteomes" id="UP000319852"/>
    </source>
</evidence>
<keyword evidence="3" id="KW-1185">Reference proteome</keyword>
<gene>
    <name evidence="2" type="ORF">HG15A2_48130</name>
</gene>
<organism evidence="2 3">
    <name type="scientific">Adhaeretor mobilis</name>
    <dbReference type="NCBI Taxonomy" id="1930276"/>
    <lineage>
        <taxon>Bacteria</taxon>
        <taxon>Pseudomonadati</taxon>
        <taxon>Planctomycetota</taxon>
        <taxon>Planctomycetia</taxon>
        <taxon>Pirellulales</taxon>
        <taxon>Lacipirellulaceae</taxon>
        <taxon>Adhaeretor</taxon>
    </lineage>
</organism>
<evidence type="ECO:0000259" key="1">
    <source>
        <dbReference type="Pfam" id="PF13391"/>
    </source>
</evidence>
<proteinExistence type="predicted"/>
<protein>
    <recommendedName>
        <fullName evidence="1">HNH nuclease domain-containing protein</fullName>
    </recommendedName>
</protein>
<reference evidence="2 3" key="1">
    <citation type="submission" date="2019-02" db="EMBL/GenBank/DDBJ databases">
        <title>Deep-cultivation of Planctomycetes and their phenomic and genomic characterization uncovers novel biology.</title>
        <authorList>
            <person name="Wiegand S."/>
            <person name="Jogler M."/>
            <person name="Boedeker C."/>
            <person name="Pinto D."/>
            <person name="Vollmers J."/>
            <person name="Rivas-Marin E."/>
            <person name="Kohn T."/>
            <person name="Peeters S.H."/>
            <person name="Heuer A."/>
            <person name="Rast P."/>
            <person name="Oberbeckmann S."/>
            <person name="Bunk B."/>
            <person name="Jeske O."/>
            <person name="Meyerdierks A."/>
            <person name="Storesund J.E."/>
            <person name="Kallscheuer N."/>
            <person name="Luecker S."/>
            <person name="Lage O.M."/>
            <person name="Pohl T."/>
            <person name="Merkel B.J."/>
            <person name="Hornburger P."/>
            <person name="Mueller R.-W."/>
            <person name="Bruemmer F."/>
            <person name="Labrenz M."/>
            <person name="Spormann A.M."/>
            <person name="Op den Camp H."/>
            <person name="Overmann J."/>
            <person name="Amann R."/>
            <person name="Jetten M.S.M."/>
            <person name="Mascher T."/>
            <person name="Medema M.H."/>
            <person name="Devos D.P."/>
            <person name="Kaster A.-K."/>
            <person name="Ovreas L."/>
            <person name="Rohde M."/>
            <person name="Galperin M.Y."/>
            <person name="Jogler C."/>
        </authorList>
    </citation>
    <scope>NUCLEOTIDE SEQUENCE [LARGE SCALE GENOMIC DNA]</scope>
    <source>
        <strain evidence="2 3">HG15A2</strain>
    </source>
</reference>
<dbReference type="Pfam" id="PF13391">
    <property type="entry name" value="HNH_2"/>
    <property type="match status" value="1"/>
</dbReference>
<dbReference type="RefSeq" id="WP_145063659.1">
    <property type="nucleotide sequence ID" value="NZ_CP036263.1"/>
</dbReference>
<name>A0A517N2V6_9BACT</name>
<accession>A0A517N2V6</accession>
<dbReference type="KEGG" id="amob:HG15A2_48130"/>
<dbReference type="InterPro" id="IPR003615">
    <property type="entry name" value="HNH_nuc"/>
</dbReference>
<feature type="domain" description="HNH nuclease" evidence="1">
    <location>
        <begin position="184"/>
        <end position="236"/>
    </location>
</feature>
<dbReference type="Proteomes" id="UP000319852">
    <property type="component" value="Chromosome"/>
</dbReference>
<dbReference type="OrthoDB" id="5678128at2"/>
<sequence length="286" mass="31772">MKISTFFRQTLGANLSNSRWSWGAYQPNSNRLFLRVWDDGIETVGGIERVPVYWDEWKSKSAGFPERKRHVELLGNGTEGYGVVCTAVDADPNGNRTIAKFDEATLLKLGKLIKDGTRLYAAIIGRIPVAQLRDRQTGYSTLVPDLQSIASKKPTVTTKETLANARVGQGIFRSEVLAHWNGKCAVTGSTTLDAIRASHIKPWRDSTDAERLDYHNGIPLTATLDALFDAGLISFDKNGTVLISDALDDAERQTLHVTNQKMLRTPSDEAAGYLEYHRENIFTESK</sequence>
<evidence type="ECO:0000313" key="2">
    <source>
        <dbReference type="EMBL" id="QDT01471.1"/>
    </source>
</evidence>
<dbReference type="EMBL" id="CP036263">
    <property type="protein sequence ID" value="QDT01471.1"/>
    <property type="molecule type" value="Genomic_DNA"/>
</dbReference>